<protein>
    <submittedName>
        <fullName evidence="6">LysR family transcriptional regulator</fullName>
    </submittedName>
</protein>
<dbReference type="Pfam" id="PF03466">
    <property type="entry name" value="LysR_substrate"/>
    <property type="match status" value="1"/>
</dbReference>
<dbReference type="RefSeq" id="WP_088650197.1">
    <property type="nucleotide sequence ID" value="NZ_AQQR01000004.1"/>
</dbReference>
<dbReference type="OrthoDB" id="7328368at2"/>
<dbReference type="Gene3D" id="3.40.190.10">
    <property type="entry name" value="Periplasmic binding protein-like II"/>
    <property type="match status" value="2"/>
</dbReference>
<evidence type="ECO:0000256" key="1">
    <source>
        <dbReference type="ARBA" id="ARBA00009437"/>
    </source>
</evidence>
<dbReference type="PROSITE" id="PS50931">
    <property type="entry name" value="HTH_LYSR"/>
    <property type="match status" value="1"/>
</dbReference>
<reference evidence="6 7" key="1">
    <citation type="submission" date="2013-04" db="EMBL/GenBank/DDBJ databases">
        <title>Oceanicola sp. 22II1-22F33 Genome Sequencing.</title>
        <authorList>
            <person name="Lai Q."/>
            <person name="Li G."/>
            <person name="Shao Z."/>
        </authorList>
    </citation>
    <scope>NUCLEOTIDE SEQUENCE [LARGE SCALE GENOMIC DNA]</scope>
    <source>
        <strain evidence="6 7">22II1-22F33</strain>
    </source>
</reference>
<gene>
    <name evidence="6" type="ORF">ATO3_12495</name>
</gene>
<accession>A0A225NIQ1</accession>
<name>A0A225NIQ1_9RHOB</name>
<evidence type="ECO:0000313" key="7">
    <source>
        <dbReference type="Proteomes" id="UP000215377"/>
    </source>
</evidence>
<evidence type="ECO:0000313" key="6">
    <source>
        <dbReference type="EMBL" id="OWU73480.1"/>
    </source>
</evidence>
<proteinExistence type="inferred from homology"/>
<dbReference type="GO" id="GO:0003700">
    <property type="term" value="F:DNA-binding transcription factor activity"/>
    <property type="evidence" value="ECO:0007669"/>
    <property type="project" value="InterPro"/>
</dbReference>
<comment type="similarity">
    <text evidence="1">Belongs to the LysR transcriptional regulatory family.</text>
</comment>
<sequence>MDWRDLPPLAALRAFAAYAETRSVEEAGAALNVSHAAISQQLRKLEEHMGVALLDRSGRQLALTAEGAELALALGEGFEAIGRGVAALTQREDDRPLQITSTAMFAAVWLVPRLPRFRHAYPEIDLMVDPSVTLRPLEPGGVDAALRHGDGNWPGLDAELIVDSPIAIVAAPDLVGEAEIGGPEELRRMPWLQELGTNEASAWLKSYGGDGVLAGGVTSLPGNLVLEAARQGQGVAITTRIAVTEDVAAGRLRLLFEEDTHKGYYLVTRPGVHRAALRAFVRWIRAEAARAG</sequence>
<keyword evidence="3" id="KW-0238">DNA-binding</keyword>
<dbReference type="GO" id="GO:0006351">
    <property type="term" value="P:DNA-templated transcription"/>
    <property type="evidence" value="ECO:0007669"/>
    <property type="project" value="TreeGrafter"/>
</dbReference>
<dbReference type="Gene3D" id="1.10.10.10">
    <property type="entry name" value="Winged helix-like DNA-binding domain superfamily/Winged helix DNA-binding domain"/>
    <property type="match status" value="1"/>
</dbReference>
<dbReference type="SUPFAM" id="SSF46785">
    <property type="entry name" value="Winged helix' DNA-binding domain"/>
    <property type="match status" value="1"/>
</dbReference>
<dbReference type="InterPro" id="IPR036388">
    <property type="entry name" value="WH-like_DNA-bd_sf"/>
</dbReference>
<evidence type="ECO:0000256" key="4">
    <source>
        <dbReference type="ARBA" id="ARBA00023163"/>
    </source>
</evidence>
<dbReference type="PANTHER" id="PTHR30537:SF26">
    <property type="entry name" value="GLYCINE CLEAVAGE SYSTEM TRANSCRIPTIONAL ACTIVATOR"/>
    <property type="match status" value="1"/>
</dbReference>
<evidence type="ECO:0000256" key="2">
    <source>
        <dbReference type="ARBA" id="ARBA00023015"/>
    </source>
</evidence>
<dbReference type="Proteomes" id="UP000215377">
    <property type="component" value="Unassembled WGS sequence"/>
</dbReference>
<dbReference type="EMBL" id="AQQR01000004">
    <property type="protein sequence ID" value="OWU73480.1"/>
    <property type="molecule type" value="Genomic_DNA"/>
</dbReference>
<keyword evidence="7" id="KW-1185">Reference proteome</keyword>
<comment type="caution">
    <text evidence="6">The sequence shown here is derived from an EMBL/GenBank/DDBJ whole genome shotgun (WGS) entry which is preliminary data.</text>
</comment>
<dbReference type="GO" id="GO:0043565">
    <property type="term" value="F:sequence-specific DNA binding"/>
    <property type="evidence" value="ECO:0007669"/>
    <property type="project" value="TreeGrafter"/>
</dbReference>
<dbReference type="InterPro" id="IPR036390">
    <property type="entry name" value="WH_DNA-bd_sf"/>
</dbReference>
<dbReference type="InterPro" id="IPR058163">
    <property type="entry name" value="LysR-type_TF_proteobact-type"/>
</dbReference>
<dbReference type="InterPro" id="IPR005119">
    <property type="entry name" value="LysR_subst-bd"/>
</dbReference>
<dbReference type="InterPro" id="IPR000847">
    <property type="entry name" value="LysR_HTH_N"/>
</dbReference>
<evidence type="ECO:0000256" key="3">
    <source>
        <dbReference type="ARBA" id="ARBA00023125"/>
    </source>
</evidence>
<feature type="domain" description="HTH lysR-type" evidence="5">
    <location>
        <begin position="7"/>
        <end position="64"/>
    </location>
</feature>
<evidence type="ECO:0000259" key="5">
    <source>
        <dbReference type="PROSITE" id="PS50931"/>
    </source>
</evidence>
<keyword evidence="2" id="KW-0805">Transcription regulation</keyword>
<keyword evidence="4" id="KW-0804">Transcription</keyword>
<dbReference type="PANTHER" id="PTHR30537">
    <property type="entry name" value="HTH-TYPE TRANSCRIPTIONAL REGULATOR"/>
    <property type="match status" value="1"/>
</dbReference>
<dbReference type="AlphaFoldDB" id="A0A225NIQ1"/>
<organism evidence="6 7">
    <name type="scientific">Marinibacterium profundimaris</name>
    <dbReference type="NCBI Taxonomy" id="1679460"/>
    <lineage>
        <taxon>Bacteria</taxon>
        <taxon>Pseudomonadati</taxon>
        <taxon>Pseudomonadota</taxon>
        <taxon>Alphaproteobacteria</taxon>
        <taxon>Rhodobacterales</taxon>
        <taxon>Paracoccaceae</taxon>
        <taxon>Marinibacterium</taxon>
    </lineage>
</organism>
<dbReference type="Pfam" id="PF00126">
    <property type="entry name" value="HTH_1"/>
    <property type="match status" value="1"/>
</dbReference>
<dbReference type="SUPFAM" id="SSF53850">
    <property type="entry name" value="Periplasmic binding protein-like II"/>
    <property type="match status" value="1"/>
</dbReference>